<reference evidence="2 3" key="1">
    <citation type="submission" date="2014-11" db="EMBL/GenBank/DDBJ databases">
        <authorList>
            <person name="Zhu J."/>
            <person name="Qi W."/>
            <person name="Song R."/>
        </authorList>
    </citation>
    <scope>NUCLEOTIDE SEQUENCE [LARGE SCALE GENOMIC DNA]</scope>
</reference>
<evidence type="ECO:0000256" key="1">
    <source>
        <dbReference type="SAM" id="MobiDB-lite"/>
    </source>
</evidence>
<proteinExistence type="predicted"/>
<accession>A0A0G4EKU9</accession>
<feature type="region of interest" description="Disordered" evidence="1">
    <location>
        <begin position="116"/>
        <end position="228"/>
    </location>
</feature>
<dbReference type="Proteomes" id="UP000041254">
    <property type="component" value="Unassembled WGS sequence"/>
</dbReference>
<feature type="compositionally biased region" description="Basic residues" evidence="1">
    <location>
        <begin position="200"/>
        <end position="210"/>
    </location>
</feature>
<dbReference type="VEuPathDB" id="CryptoDB:Vbra_12179"/>
<feature type="compositionally biased region" description="Polar residues" evidence="1">
    <location>
        <begin position="131"/>
        <end position="142"/>
    </location>
</feature>
<sequence length="228" mass="24927">MSVSPSRAVDASVALAESSKYIMRSSDRPTDTPVPLERGYWADVNSIRSRSRHRLINSHELAARITAAGEAYVHGLDHYLSGAIVIFETASREANQAMEVAKRPAHQLNRFDNAMAVDDDDHPLPSRHRPQTSPTRTATSGARSARGPKPRPRQRRERARRAWAPAAARKARGATLTPTATTHTSRRAPATRGRGCGVRSRTRRGYKRGATHFAAPPGLAAPDAHPCH</sequence>
<feature type="compositionally biased region" description="Low complexity" evidence="1">
    <location>
        <begin position="162"/>
        <end position="192"/>
    </location>
</feature>
<dbReference type="EMBL" id="CDMY01000255">
    <property type="protein sequence ID" value="CEL97320.1"/>
    <property type="molecule type" value="Genomic_DNA"/>
</dbReference>
<keyword evidence="3" id="KW-1185">Reference proteome</keyword>
<evidence type="ECO:0000313" key="3">
    <source>
        <dbReference type="Proteomes" id="UP000041254"/>
    </source>
</evidence>
<feature type="compositionally biased region" description="Basic residues" evidence="1">
    <location>
        <begin position="146"/>
        <end position="161"/>
    </location>
</feature>
<dbReference type="InParanoid" id="A0A0G4EKU9"/>
<protein>
    <submittedName>
        <fullName evidence="2">Uncharacterized protein</fullName>
    </submittedName>
</protein>
<dbReference type="AlphaFoldDB" id="A0A0G4EKU9"/>
<gene>
    <name evidence="2" type="ORF">Vbra_12179</name>
</gene>
<evidence type="ECO:0000313" key="2">
    <source>
        <dbReference type="EMBL" id="CEL97320.1"/>
    </source>
</evidence>
<name>A0A0G4EKU9_VITBC</name>
<organism evidence="2 3">
    <name type="scientific">Vitrella brassicaformis (strain CCMP3155)</name>
    <dbReference type="NCBI Taxonomy" id="1169540"/>
    <lineage>
        <taxon>Eukaryota</taxon>
        <taxon>Sar</taxon>
        <taxon>Alveolata</taxon>
        <taxon>Colpodellida</taxon>
        <taxon>Vitrellaceae</taxon>
        <taxon>Vitrella</taxon>
    </lineage>
</organism>